<evidence type="ECO:0000313" key="7">
    <source>
        <dbReference type="Proteomes" id="UP000239504"/>
    </source>
</evidence>
<organism evidence="6 7">
    <name type="scientific">Hyphococcus luteus</name>
    <dbReference type="NCBI Taxonomy" id="2058213"/>
    <lineage>
        <taxon>Bacteria</taxon>
        <taxon>Pseudomonadati</taxon>
        <taxon>Pseudomonadota</taxon>
        <taxon>Alphaproteobacteria</taxon>
        <taxon>Parvularculales</taxon>
        <taxon>Parvularculaceae</taxon>
        <taxon>Hyphococcus</taxon>
    </lineage>
</organism>
<evidence type="ECO:0000256" key="4">
    <source>
        <dbReference type="ARBA" id="ARBA00023172"/>
    </source>
</evidence>
<gene>
    <name evidence="6" type="ORF">CW354_08570</name>
</gene>
<feature type="domain" description="DUF6538" evidence="5">
    <location>
        <begin position="10"/>
        <end position="68"/>
    </location>
</feature>
<dbReference type="PANTHER" id="PTHR30349">
    <property type="entry name" value="PHAGE INTEGRASE-RELATED"/>
    <property type="match status" value="1"/>
</dbReference>
<keyword evidence="3" id="KW-0238">DNA-binding</keyword>
<keyword evidence="4" id="KW-0233">DNA recombination</keyword>
<keyword evidence="2" id="KW-0229">DNA integration</keyword>
<dbReference type="OrthoDB" id="7222937at2"/>
<sequence>MSKQSDPDRYLLLRNGWYHYQRAVPRKLAPFYDAPLIRVSLGTRALPEAREQRDGLARADDEYWHALKQKMRLEAAGQDMDIEPAARRYELAKARAMAVGFKYRPLHELADPAMIEELVRRSLAIGNQTTADGRVIPALTDAVLGGVDTPKLTVSGAMRLYQDEIAPTDNRRKSRAQLRLWKATKDRSLNYFVEVVGDLAMTDITRDHAQQYFGWWSDQISREKMGAKAKSPKTAARHFGDIRDLYQRYFKYLGEEDRANPFRNLNFKTARGKKKKRPAFSDDWVRNHILKTGAFDGISDDLFLITCILIETGCRPGEVINLRPEDIRLTANVPHLVIPFREDREIKAAESEREIPLVGVALEAARRAPKGFPHYHDKTNSFSAALSATFKRRGLFETPNHVAYSFRHAFENRMKEAGIDYELRCLLMGHDHDRPKYGDGGSMAYRQSEILKIAHPFPDDFFAAFDAKHGRATA</sequence>
<dbReference type="PANTHER" id="PTHR30349:SF41">
    <property type="entry name" value="INTEGRASE_RECOMBINASE PROTEIN MJ0367-RELATED"/>
    <property type="match status" value="1"/>
</dbReference>
<dbReference type="GO" id="GO:0015074">
    <property type="term" value="P:DNA integration"/>
    <property type="evidence" value="ECO:0007669"/>
    <property type="project" value="UniProtKB-KW"/>
</dbReference>
<proteinExistence type="inferred from homology"/>
<dbReference type="Pfam" id="PF20172">
    <property type="entry name" value="DUF6538"/>
    <property type="match status" value="1"/>
</dbReference>
<protein>
    <submittedName>
        <fullName evidence="6">Integrase</fullName>
    </submittedName>
</protein>
<dbReference type="AlphaFoldDB" id="A0A2S7K751"/>
<dbReference type="GO" id="GO:0003677">
    <property type="term" value="F:DNA binding"/>
    <property type="evidence" value="ECO:0007669"/>
    <property type="project" value="UniProtKB-KW"/>
</dbReference>
<dbReference type="InterPro" id="IPR046668">
    <property type="entry name" value="DUF6538"/>
</dbReference>
<dbReference type="InterPro" id="IPR013762">
    <property type="entry name" value="Integrase-like_cat_sf"/>
</dbReference>
<evidence type="ECO:0000313" key="6">
    <source>
        <dbReference type="EMBL" id="PQA88343.1"/>
    </source>
</evidence>
<evidence type="ECO:0000256" key="1">
    <source>
        <dbReference type="ARBA" id="ARBA00008857"/>
    </source>
</evidence>
<dbReference type="SUPFAM" id="SSF56349">
    <property type="entry name" value="DNA breaking-rejoining enzymes"/>
    <property type="match status" value="1"/>
</dbReference>
<dbReference type="Proteomes" id="UP000239504">
    <property type="component" value="Unassembled WGS sequence"/>
</dbReference>
<evidence type="ECO:0000256" key="3">
    <source>
        <dbReference type="ARBA" id="ARBA00023125"/>
    </source>
</evidence>
<dbReference type="GO" id="GO:0006310">
    <property type="term" value="P:DNA recombination"/>
    <property type="evidence" value="ECO:0007669"/>
    <property type="project" value="UniProtKB-KW"/>
</dbReference>
<reference evidence="6 7" key="1">
    <citation type="submission" date="2017-12" db="EMBL/GenBank/DDBJ databases">
        <authorList>
            <person name="Hurst M.R.H."/>
        </authorList>
    </citation>
    <scope>NUCLEOTIDE SEQUENCE [LARGE SCALE GENOMIC DNA]</scope>
    <source>
        <strain evidence="6 7">SY-3-19</strain>
    </source>
</reference>
<dbReference type="EMBL" id="PJCH01000005">
    <property type="protein sequence ID" value="PQA88343.1"/>
    <property type="molecule type" value="Genomic_DNA"/>
</dbReference>
<dbReference type="Gene3D" id="1.10.443.10">
    <property type="entry name" value="Intergrase catalytic core"/>
    <property type="match status" value="1"/>
</dbReference>
<accession>A0A2S7K751</accession>
<comment type="similarity">
    <text evidence="1">Belongs to the 'phage' integrase family.</text>
</comment>
<keyword evidence="7" id="KW-1185">Reference proteome</keyword>
<evidence type="ECO:0000256" key="2">
    <source>
        <dbReference type="ARBA" id="ARBA00022908"/>
    </source>
</evidence>
<name>A0A2S7K751_9PROT</name>
<dbReference type="InterPro" id="IPR050090">
    <property type="entry name" value="Tyrosine_recombinase_XerCD"/>
</dbReference>
<dbReference type="InterPro" id="IPR011010">
    <property type="entry name" value="DNA_brk_join_enz"/>
</dbReference>
<evidence type="ECO:0000259" key="5">
    <source>
        <dbReference type="Pfam" id="PF20172"/>
    </source>
</evidence>
<comment type="caution">
    <text evidence="6">The sequence shown here is derived from an EMBL/GenBank/DDBJ whole genome shotgun (WGS) entry which is preliminary data.</text>
</comment>
<dbReference type="RefSeq" id="WP_104829587.1">
    <property type="nucleotide sequence ID" value="NZ_PJCH01000005.1"/>
</dbReference>